<evidence type="ECO:0000313" key="2">
    <source>
        <dbReference type="Proteomes" id="UP000606786"/>
    </source>
</evidence>
<reference evidence="1" key="1">
    <citation type="submission" date="2020-11" db="EMBL/GenBank/DDBJ databases">
        <authorList>
            <person name="Whitehead M."/>
        </authorList>
    </citation>
    <scope>NUCLEOTIDE SEQUENCE</scope>
    <source>
        <strain evidence="1">EGII</strain>
    </source>
</reference>
<organism evidence="1 2">
    <name type="scientific">Ceratitis capitata</name>
    <name type="common">Mediterranean fruit fly</name>
    <name type="synonym">Tephritis capitata</name>
    <dbReference type="NCBI Taxonomy" id="7213"/>
    <lineage>
        <taxon>Eukaryota</taxon>
        <taxon>Metazoa</taxon>
        <taxon>Ecdysozoa</taxon>
        <taxon>Arthropoda</taxon>
        <taxon>Hexapoda</taxon>
        <taxon>Insecta</taxon>
        <taxon>Pterygota</taxon>
        <taxon>Neoptera</taxon>
        <taxon>Endopterygota</taxon>
        <taxon>Diptera</taxon>
        <taxon>Brachycera</taxon>
        <taxon>Muscomorpha</taxon>
        <taxon>Tephritoidea</taxon>
        <taxon>Tephritidae</taxon>
        <taxon>Ceratitis</taxon>
        <taxon>Ceratitis</taxon>
    </lineage>
</organism>
<proteinExistence type="predicted"/>
<evidence type="ECO:0000313" key="1">
    <source>
        <dbReference type="EMBL" id="CAD6995231.1"/>
    </source>
</evidence>
<comment type="caution">
    <text evidence="1">The sequence shown here is derived from an EMBL/GenBank/DDBJ whole genome shotgun (WGS) entry which is preliminary data.</text>
</comment>
<dbReference type="Proteomes" id="UP000606786">
    <property type="component" value="Unassembled WGS sequence"/>
</dbReference>
<keyword evidence="2" id="KW-1185">Reference proteome</keyword>
<accession>A0A811U8S5</accession>
<sequence length="54" mass="5901">MHTLIALASASPSSVVQSLRSVLAQEKRLSWRRTKWTIIDRKLLGLAAVGLDVG</sequence>
<name>A0A811U8S5_CERCA</name>
<dbReference type="EMBL" id="CAJHJT010000001">
    <property type="protein sequence ID" value="CAD6995231.1"/>
    <property type="molecule type" value="Genomic_DNA"/>
</dbReference>
<feature type="non-terminal residue" evidence="1">
    <location>
        <position position="1"/>
    </location>
</feature>
<gene>
    <name evidence="1" type="ORF">CCAP1982_LOCUS3950</name>
</gene>
<protein>
    <submittedName>
        <fullName evidence="1">(Mediterranean fruit fly) hypothetical protein</fullName>
    </submittedName>
</protein>
<dbReference type="AlphaFoldDB" id="A0A811U8S5"/>